<dbReference type="PANTHER" id="PTHR43090:SF2">
    <property type="entry name" value="1-(5-PHOSPHORIBOSYL)-5-[(5-PHOSPHORIBOSYLAMINO)METHYLIDENEAMINO] IMIDAZOLE-4-CARBOXAMIDE ISOMERASE"/>
    <property type="match status" value="1"/>
</dbReference>
<dbReference type="OrthoDB" id="9781903at2"/>
<keyword evidence="16" id="KW-1185">Reference proteome</keyword>
<evidence type="ECO:0000256" key="7">
    <source>
        <dbReference type="ARBA" id="ARBA00022490"/>
    </source>
</evidence>
<dbReference type="NCBIfam" id="TIGR00007">
    <property type="entry name" value="1-(5-phosphoribosyl)-5-[(5-phosphoribosylamino)methylideneamino]imidazole-4-carboxamide isomerase"/>
    <property type="match status" value="1"/>
</dbReference>
<keyword evidence="9 12" id="KW-0368">Histidine biosynthesis</keyword>
<dbReference type="GO" id="GO:0000162">
    <property type="term" value="P:L-tryptophan biosynthetic process"/>
    <property type="evidence" value="ECO:0007669"/>
    <property type="project" value="TreeGrafter"/>
</dbReference>
<proteinExistence type="inferred from homology"/>
<dbReference type="PANTHER" id="PTHR43090">
    <property type="entry name" value="1-(5-PHOSPHORIBOSYL)-5-[(5-PHOSPHORIBOSYLAMINO)METHYLIDENEAMINO] IMIDAZOLE-4-CARBOXAMIDE ISOMERASE"/>
    <property type="match status" value="1"/>
</dbReference>
<dbReference type="InterPro" id="IPR013785">
    <property type="entry name" value="Aldolase_TIM"/>
</dbReference>
<dbReference type="NCBIfam" id="NF010112">
    <property type="entry name" value="PRK13585.1"/>
    <property type="match status" value="1"/>
</dbReference>
<dbReference type="InterPro" id="IPR044524">
    <property type="entry name" value="Isoase_HisA-like"/>
</dbReference>
<dbReference type="InterPro" id="IPR011060">
    <property type="entry name" value="RibuloseP-bd_barrel"/>
</dbReference>
<evidence type="ECO:0000313" key="15">
    <source>
        <dbReference type="EMBL" id="SJZ44008.1"/>
    </source>
</evidence>
<sequence length="235" mass="26075">MIIIPAIDLRNGKCVRLTQGQFDQEIIYEDQPIEVAKQWEAQGAKFLHLVDLDGALIGRSQNSDIIEKIVSSITIPVQVGGGIRKIETVAKMFQVGVNRVILGTSALKKKDFLKEVLEKYEEKILVSIDAKNGYVAWKGWTEVSNVKALEFAKELEDLGVKNIIYTDIAKDGMLLGPNFKEIKILKDNLSIDIIASGGISTKEHLIKLKELDVEGAIIGKALYTGDLKLEEIKEV</sequence>
<dbReference type="SUPFAM" id="SSF51366">
    <property type="entry name" value="Ribulose-phoshate binding barrel"/>
    <property type="match status" value="1"/>
</dbReference>
<dbReference type="HAMAP" id="MF_01014">
    <property type="entry name" value="HisA"/>
    <property type="match status" value="1"/>
</dbReference>
<dbReference type="CDD" id="cd04732">
    <property type="entry name" value="HisA"/>
    <property type="match status" value="1"/>
</dbReference>
<accession>A0A1T4KNR8</accession>
<keyword evidence="7 12" id="KW-0963">Cytoplasm</keyword>
<dbReference type="GO" id="GO:0003949">
    <property type="term" value="F:1-(5-phosphoribosyl)-5-[(5-phosphoribosylamino)methylideneamino]imidazole-4-carboxamide isomerase activity"/>
    <property type="evidence" value="ECO:0007669"/>
    <property type="project" value="UniProtKB-UniRule"/>
</dbReference>
<evidence type="ECO:0000256" key="6">
    <source>
        <dbReference type="ARBA" id="ARBA00018464"/>
    </source>
</evidence>
<gene>
    <name evidence="12" type="primary">hisA</name>
    <name evidence="15" type="ORF">SAMN02745973_00629</name>
</gene>
<dbReference type="UniPathway" id="UPA00031">
    <property type="reaction ID" value="UER00009"/>
</dbReference>
<dbReference type="EC" id="5.3.1.16" evidence="5 12"/>
<evidence type="ECO:0000256" key="8">
    <source>
        <dbReference type="ARBA" id="ARBA00022605"/>
    </source>
</evidence>
<dbReference type="Gene3D" id="3.20.20.70">
    <property type="entry name" value="Aldolase class I"/>
    <property type="match status" value="1"/>
</dbReference>
<dbReference type="InterPro" id="IPR006063">
    <property type="entry name" value="HisA_bact_arch"/>
</dbReference>
<reference evidence="15 16" key="1">
    <citation type="submission" date="2017-02" db="EMBL/GenBank/DDBJ databases">
        <authorList>
            <person name="Peterson S.W."/>
        </authorList>
    </citation>
    <scope>NUCLEOTIDE SEQUENCE [LARGE SCALE GENOMIC DNA]</scope>
    <source>
        <strain evidence="15 16">DSM 15102</strain>
    </source>
</reference>
<evidence type="ECO:0000256" key="5">
    <source>
        <dbReference type="ARBA" id="ARBA00012550"/>
    </source>
</evidence>
<dbReference type="RefSeq" id="WP_087678058.1">
    <property type="nucleotide sequence ID" value="NZ_FUWV01000002.1"/>
</dbReference>
<keyword evidence="10 12" id="KW-0413">Isomerase</keyword>
<evidence type="ECO:0000256" key="14">
    <source>
        <dbReference type="RuleBase" id="RU003658"/>
    </source>
</evidence>
<evidence type="ECO:0000256" key="12">
    <source>
        <dbReference type="HAMAP-Rule" id="MF_01014"/>
    </source>
</evidence>
<evidence type="ECO:0000256" key="2">
    <source>
        <dbReference type="ARBA" id="ARBA00004496"/>
    </source>
</evidence>
<dbReference type="Proteomes" id="UP000196365">
    <property type="component" value="Unassembled WGS sequence"/>
</dbReference>
<dbReference type="EMBL" id="FUWV01000002">
    <property type="protein sequence ID" value="SJZ44008.1"/>
    <property type="molecule type" value="Genomic_DNA"/>
</dbReference>
<evidence type="ECO:0000256" key="13">
    <source>
        <dbReference type="RuleBase" id="RU003657"/>
    </source>
</evidence>
<dbReference type="InterPro" id="IPR023016">
    <property type="entry name" value="HisA/PriA"/>
</dbReference>
<dbReference type="GO" id="GO:0005737">
    <property type="term" value="C:cytoplasm"/>
    <property type="evidence" value="ECO:0007669"/>
    <property type="project" value="UniProtKB-SubCell"/>
</dbReference>
<dbReference type="InterPro" id="IPR006062">
    <property type="entry name" value="His_biosynth"/>
</dbReference>
<evidence type="ECO:0000256" key="1">
    <source>
        <dbReference type="ARBA" id="ARBA00000901"/>
    </source>
</evidence>
<evidence type="ECO:0000256" key="3">
    <source>
        <dbReference type="ARBA" id="ARBA00005133"/>
    </source>
</evidence>
<evidence type="ECO:0000256" key="11">
    <source>
        <dbReference type="ARBA" id="ARBA00030547"/>
    </source>
</evidence>
<protein>
    <recommendedName>
        <fullName evidence="6 12">1-(5-phosphoribosyl)-5-[(5-phosphoribosylamino)methylideneamino] imidazole-4-carboxamide isomerase</fullName>
        <ecNumber evidence="5 12">5.3.1.16</ecNumber>
    </recommendedName>
    <alternativeName>
        <fullName evidence="11 12">Phosphoribosylformimino-5-aminoimidazole carboxamide ribotide isomerase</fullName>
    </alternativeName>
</protein>
<name>A0A1T4KNR8_9FIRM</name>
<evidence type="ECO:0000256" key="10">
    <source>
        <dbReference type="ARBA" id="ARBA00023235"/>
    </source>
</evidence>
<comment type="subcellular location">
    <subcellularLocation>
        <location evidence="2 12 14">Cytoplasm</location>
    </subcellularLocation>
</comment>
<dbReference type="GO" id="GO:0000105">
    <property type="term" value="P:L-histidine biosynthetic process"/>
    <property type="evidence" value="ECO:0007669"/>
    <property type="project" value="UniProtKB-UniRule"/>
</dbReference>
<evidence type="ECO:0000313" key="16">
    <source>
        <dbReference type="Proteomes" id="UP000196365"/>
    </source>
</evidence>
<comment type="pathway">
    <text evidence="3 12 14">Amino-acid biosynthesis; L-histidine biosynthesis; L-histidine from 5-phospho-alpha-D-ribose 1-diphosphate: step 4/9.</text>
</comment>
<dbReference type="AlphaFoldDB" id="A0A1T4KNR8"/>
<organism evidence="15 16">
    <name type="scientific">Garciella nitratireducens DSM 15102</name>
    <dbReference type="NCBI Taxonomy" id="1121911"/>
    <lineage>
        <taxon>Bacteria</taxon>
        <taxon>Bacillati</taxon>
        <taxon>Bacillota</taxon>
        <taxon>Clostridia</taxon>
        <taxon>Eubacteriales</taxon>
        <taxon>Eubacteriaceae</taxon>
        <taxon>Garciella</taxon>
    </lineage>
</organism>
<evidence type="ECO:0000256" key="9">
    <source>
        <dbReference type="ARBA" id="ARBA00023102"/>
    </source>
</evidence>
<evidence type="ECO:0000256" key="4">
    <source>
        <dbReference type="ARBA" id="ARBA00009667"/>
    </source>
</evidence>
<comment type="catalytic activity">
    <reaction evidence="1 12 14">
        <text>1-(5-phospho-beta-D-ribosyl)-5-[(5-phospho-beta-D-ribosylamino)methylideneamino]imidazole-4-carboxamide = 5-[(5-phospho-1-deoxy-D-ribulos-1-ylimino)methylamino]-1-(5-phospho-beta-D-ribosyl)imidazole-4-carboxamide</text>
        <dbReference type="Rhea" id="RHEA:15469"/>
        <dbReference type="ChEBI" id="CHEBI:58435"/>
        <dbReference type="ChEBI" id="CHEBI:58525"/>
        <dbReference type="EC" id="5.3.1.16"/>
    </reaction>
</comment>
<dbReference type="FunFam" id="3.20.20.70:FF:000009">
    <property type="entry name" value="1-(5-phosphoribosyl)-5-[(5-phosphoribosylamino)methylideneamino] imidazole-4-carboxamide isomerase"/>
    <property type="match status" value="1"/>
</dbReference>
<keyword evidence="8 12" id="KW-0028">Amino-acid biosynthesis</keyword>
<feature type="active site" description="Proton acceptor" evidence="12">
    <location>
        <position position="8"/>
    </location>
</feature>
<comment type="similarity">
    <text evidence="4 12 13">Belongs to the HisA/HisF family.</text>
</comment>
<dbReference type="Pfam" id="PF00977">
    <property type="entry name" value="His_biosynth"/>
    <property type="match status" value="1"/>
</dbReference>
<feature type="active site" description="Proton donor" evidence="12">
    <location>
        <position position="129"/>
    </location>
</feature>